<feature type="chain" id="PRO_5041635388" evidence="15">
    <location>
        <begin position="28"/>
        <end position="848"/>
    </location>
</feature>
<dbReference type="SUPFAM" id="SSF56935">
    <property type="entry name" value="Porins"/>
    <property type="match status" value="1"/>
</dbReference>
<evidence type="ECO:0000256" key="1">
    <source>
        <dbReference type="ARBA" id="ARBA00004571"/>
    </source>
</evidence>
<dbReference type="GO" id="GO:0015891">
    <property type="term" value="P:siderophore transport"/>
    <property type="evidence" value="ECO:0007669"/>
    <property type="project" value="InterPro"/>
</dbReference>
<dbReference type="InterPro" id="IPR000531">
    <property type="entry name" value="Beta-barrel_TonB"/>
</dbReference>
<dbReference type="InterPro" id="IPR021731">
    <property type="entry name" value="AMIN_dom"/>
</dbReference>
<keyword evidence="7 15" id="KW-0732">Signal</keyword>
<dbReference type="PANTHER" id="PTHR32552:SF68">
    <property type="entry name" value="FERRICHROME OUTER MEMBRANE TRANSPORTER_PHAGE RECEPTOR"/>
    <property type="match status" value="1"/>
</dbReference>
<sequence>MQRWQRVGWAVVVAVVGNSATSTTAIAGEVQSEATPEVPVEVPVEVPIEPAATTVSEWVAQIEAALLQITRVRVEVTETGLQVILETADGSLPVPETRSIGNALIADIPNATIAEEFSQAEPIEGIALVSVTQLPNNRVRVAITGTDVPPVAEVTSEAQGLAFAVTLGDAETATEEDAIQVVVTGEQDEGYNPSNATTATRTDAPLWDIPQAITVIPRQVLEDRNVRTVNEAIQTVPSVVDGGDIFGSPAGGRLIRGFDNGFSAGGTDNLRDGVPDGGYIDIVPIGTTERVEVLRGPASILYGNVEPGGVVNRVTRQPLSEPYYQVALEVGNYGYVQPSIDLSGSLTADENVLYRLIAGYERSDYIQPFVEEELITIAPSLTVNLGDQTNLNFYYEYARFFSDAPKTDAAFLSDGSLTPRDLYLGYPIPGLYAITTHRLGYRLRHEFSENLQLRHNFAISLAEFIDNRSGALDTIEDDRFFTLGTSENESTQNRYFGQIDLLAKFETGSIAHQLLIGFDARHIDDHYTALFDPNVPVFDIRNPNYDYAPDEVIPEFDRLSRLTGYAVYLQDQIELSDNWNLLVGGRYDWLSNDTQGGEPGELSTREGGLIQNDGAFSPRIGIVYQPSDAVSLYASYSRSFAPTFGVSRDDSFFEPSRGTQYEVGVRTDWLDRRLSTTLAAYQITKTNVTTDDPDNPDFQIQTGEQRSRGIELEIGGEILPGWNIIASYAYTDAEVTEDTVFAGNQVGGVPEHQASLWTTYQIQSGILEGLGFGLGLFYVGERPGDVSNTQTLDSYFRTDAALYYRRDRFNAAINVSNLFDNDYALAGSGVFAVRNEPFTITGSVSWKF</sequence>
<dbReference type="InterPro" id="IPR037066">
    <property type="entry name" value="Plug_dom_sf"/>
</dbReference>
<dbReference type="InterPro" id="IPR039426">
    <property type="entry name" value="TonB-dep_rcpt-like"/>
</dbReference>
<keyword evidence="10 14" id="KW-0798">TonB box</keyword>
<evidence type="ECO:0000256" key="10">
    <source>
        <dbReference type="ARBA" id="ARBA00023077"/>
    </source>
</evidence>
<dbReference type="Pfam" id="PF11741">
    <property type="entry name" value="AMIN"/>
    <property type="match status" value="1"/>
</dbReference>
<keyword evidence="4 13" id="KW-1134">Transmembrane beta strand</keyword>
<dbReference type="Gene3D" id="2.40.170.20">
    <property type="entry name" value="TonB-dependent receptor, beta-barrel domain"/>
    <property type="match status" value="1"/>
</dbReference>
<keyword evidence="6 13" id="KW-0812">Transmembrane</keyword>
<keyword evidence="8" id="KW-0408">Iron</keyword>
<evidence type="ECO:0000256" key="11">
    <source>
        <dbReference type="ARBA" id="ARBA00023136"/>
    </source>
</evidence>
<protein>
    <submittedName>
        <fullName evidence="19">TonB-dependent siderophore receptor</fullName>
    </submittedName>
</protein>
<evidence type="ECO:0000256" key="14">
    <source>
        <dbReference type="RuleBase" id="RU003357"/>
    </source>
</evidence>
<evidence type="ECO:0000256" key="4">
    <source>
        <dbReference type="ARBA" id="ARBA00022452"/>
    </source>
</evidence>
<organism evidence="19">
    <name type="scientific">Leptolyngbya sp. NK1-12</name>
    <dbReference type="NCBI Taxonomy" id="2547451"/>
    <lineage>
        <taxon>Bacteria</taxon>
        <taxon>Bacillati</taxon>
        <taxon>Cyanobacteriota</taxon>
        <taxon>Cyanophyceae</taxon>
        <taxon>Leptolyngbyales</taxon>
        <taxon>Leptolyngbyaceae</taxon>
        <taxon>Leptolyngbya group</taxon>
        <taxon>Leptolyngbya</taxon>
    </lineage>
</organism>
<dbReference type="PANTHER" id="PTHR32552">
    <property type="entry name" value="FERRICHROME IRON RECEPTOR-RELATED"/>
    <property type="match status" value="1"/>
</dbReference>
<keyword evidence="12 13" id="KW-0998">Cell outer membrane</keyword>
<evidence type="ECO:0000259" key="16">
    <source>
        <dbReference type="Pfam" id="PF00593"/>
    </source>
</evidence>
<dbReference type="GO" id="GO:0038023">
    <property type="term" value="F:signaling receptor activity"/>
    <property type="evidence" value="ECO:0007669"/>
    <property type="project" value="InterPro"/>
</dbReference>
<name>A0AA97AFR4_9CYAN</name>
<dbReference type="Pfam" id="PF00593">
    <property type="entry name" value="TonB_dep_Rec_b-barrel"/>
    <property type="match status" value="1"/>
</dbReference>
<keyword evidence="11 13" id="KW-0472">Membrane</keyword>
<feature type="domain" description="TonB-dependent receptor-like beta-barrel" evidence="16">
    <location>
        <begin position="384"/>
        <end position="818"/>
    </location>
</feature>
<comment type="subcellular location">
    <subcellularLocation>
        <location evidence="1 13">Cell outer membrane</location>
        <topology evidence="1 13">Multi-pass membrane protein</topology>
    </subcellularLocation>
</comment>
<evidence type="ECO:0000256" key="5">
    <source>
        <dbReference type="ARBA" id="ARBA00022496"/>
    </source>
</evidence>
<evidence type="ECO:0000256" key="9">
    <source>
        <dbReference type="ARBA" id="ARBA00023065"/>
    </source>
</evidence>
<gene>
    <name evidence="19" type="ORF">HJG54_07205</name>
</gene>
<dbReference type="InterPro" id="IPR010105">
    <property type="entry name" value="TonB_sidphr_rcpt"/>
</dbReference>
<dbReference type="Gene3D" id="2.170.130.10">
    <property type="entry name" value="TonB-dependent receptor, plug domain"/>
    <property type="match status" value="1"/>
</dbReference>
<evidence type="ECO:0000256" key="6">
    <source>
        <dbReference type="ARBA" id="ARBA00022692"/>
    </source>
</evidence>
<dbReference type="EMBL" id="CP053586">
    <property type="protein sequence ID" value="WNZ22664.1"/>
    <property type="molecule type" value="Genomic_DNA"/>
</dbReference>
<evidence type="ECO:0000259" key="18">
    <source>
        <dbReference type="Pfam" id="PF11741"/>
    </source>
</evidence>
<dbReference type="GO" id="GO:0009279">
    <property type="term" value="C:cell outer membrane"/>
    <property type="evidence" value="ECO:0007669"/>
    <property type="project" value="UniProtKB-SubCell"/>
</dbReference>
<dbReference type="PROSITE" id="PS52016">
    <property type="entry name" value="TONB_DEPENDENT_REC_3"/>
    <property type="match status" value="1"/>
</dbReference>
<evidence type="ECO:0000256" key="15">
    <source>
        <dbReference type="SAM" id="SignalP"/>
    </source>
</evidence>
<dbReference type="FunFam" id="2.40.170.20:FF:000005">
    <property type="entry name" value="TonB-dependent siderophore receptor"/>
    <property type="match status" value="1"/>
</dbReference>
<accession>A0AA97AFR4</accession>
<dbReference type="AlphaFoldDB" id="A0AA97AFR4"/>
<keyword evidence="5" id="KW-0410">Iron transport</keyword>
<evidence type="ECO:0000256" key="12">
    <source>
        <dbReference type="ARBA" id="ARBA00023237"/>
    </source>
</evidence>
<dbReference type="InterPro" id="IPR036942">
    <property type="entry name" value="Beta-barrel_TonB_sf"/>
</dbReference>
<evidence type="ECO:0000313" key="19">
    <source>
        <dbReference type="EMBL" id="WNZ22664.1"/>
    </source>
</evidence>
<keyword evidence="19" id="KW-0675">Receptor</keyword>
<evidence type="ECO:0000256" key="7">
    <source>
        <dbReference type="ARBA" id="ARBA00022729"/>
    </source>
</evidence>
<comment type="similarity">
    <text evidence="2 13 14">Belongs to the TonB-dependent receptor family.</text>
</comment>
<keyword evidence="9" id="KW-0406">Ion transport</keyword>
<evidence type="ECO:0000256" key="8">
    <source>
        <dbReference type="ARBA" id="ARBA00023004"/>
    </source>
</evidence>
<evidence type="ECO:0000259" key="17">
    <source>
        <dbReference type="Pfam" id="PF07715"/>
    </source>
</evidence>
<proteinExistence type="inferred from homology"/>
<dbReference type="CDD" id="cd01347">
    <property type="entry name" value="ligand_gated_channel"/>
    <property type="match status" value="1"/>
</dbReference>
<reference evidence="19" key="1">
    <citation type="submission" date="2020-05" db="EMBL/GenBank/DDBJ databases">
        <authorList>
            <person name="Zhu T."/>
            <person name="Keshari N."/>
            <person name="Lu X."/>
        </authorList>
    </citation>
    <scope>NUCLEOTIDE SEQUENCE</scope>
    <source>
        <strain evidence="19">NK1-12</strain>
    </source>
</reference>
<dbReference type="RefSeq" id="WP_316434177.1">
    <property type="nucleotide sequence ID" value="NZ_CP053586.1"/>
</dbReference>
<dbReference type="Pfam" id="PF07715">
    <property type="entry name" value="Plug"/>
    <property type="match status" value="1"/>
</dbReference>
<keyword evidence="3 13" id="KW-0813">Transport</keyword>
<feature type="domain" description="TonB-dependent receptor plug" evidence="17">
    <location>
        <begin position="207"/>
        <end position="310"/>
    </location>
</feature>
<evidence type="ECO:0000256" key="2">
    <source>
        <dbReference type="ARBA" id="ARBA00009810"/>
    </source>
</evidence>
<dbReference type="GO" id="GO:0015344">
    <property type="term" value="F:siderophore uptake transmembrane transporter activity"/>
    <property type="evidence" value="ECO:0007669"/>
    <property type="project" value="TreeGrafter"/>
</dbReference>
<dbReference type="NCBIfam" id="TIGR01783">
    <property type="entry name" value="TonB-siderophor"/>
    <property type="match status" value="1"/>
</dbReference>
<evidence type="ECO:0000256" key="13">
    <source>
        <dbReference type="PROSITE-ProRule" id="PRU01360"/>
    </source>
</evidence>
<feature type="domain" description="AMIN" evidence="18">
    <location>
        <begin position="72"/>
        <end position="163"/>
    </location>
</feature>
<evidence type="ECO:0000256" key="3">
    <source>
        <dbReference type="ARBA" id="ARBA00022448"/>
    </source>
</evidence>
<dbReference type="InterPro" id="IPR012910">
    <property type="entry name" value="Plug_dom"/>
</dbReference>
<feature type="signal peptide" evidence="15">
    <location>
        <begin position="1"/>
        <end position="27"/>
    </location>
</feature>